<evidence type="ECO:0000313" key="3">
    <source>
        <dbReference type="Proteomes" id="UP000812440"/>
    </source>
</evidence>
<dbReference type="Proteomes" id="UP000812440">
    <property type="component" value="Chromosome 2"/>
</dbReference>
<evidence type="ECO:0008006" key="4">
    <source>
        <dbReference type="Google" id="ProtNLM"/>
    </source>
</evidence>
<proteinExistence type="predicted"/>
<gene>
    <name evidence="2" type="ORF">GDO86_003714</name>
</gene>
<feature type="region of interest" description="Disordered" evidence="1">
    <location>
        <begin position="284"/>
        <end position="308"/>
    </location>
</feature>
<evidence type="ECO:0000313" key="2">
    <source>
        <dbReference type="EMBL" id="KAG8451624.1"/>
    </source>
</evidence>
<comment type="caution">
    <text evidence="2">The sequence shown here is derived from an EMBL/GenBank/DDBJ whole genome shotgun (WGS) entry which is preliminary data.</text>
</comment>
<accession>A0A8T2K722</accession>
<protein>
    <recommendedName>
        <fullName evidence="4">S100P-binding protein</fullName>
    </recommendedName>
</protein>
<sequence>MKASFDRSGSTKAYTDRQVVLFKTSFEDTHSGIMEDLRINIVNDKALGNKRNLEDLADVSPVPKKLRSAVVLCSTPLSFPHCSQNTECDDSLLEMSDEESDSPIHMTLAQIEQLLEDECEYAASSGWDGDTEVNVLRRELLLTKSDGPHEDPSDCRDYSCSSHFSQEQLNNSLTLTEETLYSDDTSNYATMAPSPSFSVGSCSEQNKIAIDIGPVICARKSPLTYISGQEKISAPEFSDMPSDDNISTISTSQLPTDLEVIDELSEGSTDLPFDGDIEELLTLSPVDSSSPDEDTVPVTQLNSTKKSTSTTLVKTPVLSLHDPSQFSSTNCAATSEPSCSRLLPTALLAASTESLDSLRLPESESNTNPKDSETFHLSPSPNISKPDTIASVQNGVKQKENNGLKDINQEQSGNATTAVLDLPLTDNSEPTHETQQNLKIPKIECKNEVNPAKPEENIEGTAASTLPLRPQISPRDMEIRKDNYCNAVQMHFKSCNSSEDPYNQLAFLCTETDKGNPAWKHRADFTKRNYFSRKRPVCCSLKEWVRRNGGSSLKRFHGLPCTFRRSPMPGVLPPGPS</sequence>
<dbReference type="AlphaFoldDB" id="A0A8T2K722"/>
<keyword evidence="3" id="KW-1185">Reference proteome</keyword>
<name>A0A8T2K722_9PIPI</name>
<feature type="compositionally biased region" description="Polar residues" evidence="1">
    <location>
        <begin position="363"/>
        <end position="385"/>
    </location>
</feature>
<reference evidence="2" key="1">
    <citation type="thesis" date="2020" institute="ProQuest LLC" country="789 East Eisenhower Parkway, Ann Arbor, MI, USA">
        <title>Comparative Genomics and Chromosome Evolution.</title>
        <authorList>
            <person name="Mudd A.B."/>
        </authorList>
    </citation>
    <scope>NUCLEOTIDE SEQUENCE</scope>
    <source>
        <strain evidence="2">Female2</strain>
        <tissue evidence="2">Blood</tissue>
    </source>
</reference>
<organism evidence="2 3">
    <name type="scientific">Hymenochirus boettgeri</name>
    <name type="common">Congo dwarf clawed frog</name>
    <dbReference type="NCBI Taxonomy" id="247094"/>
    <lineage>
        <taxon>Eukaryota</taxon>
        <taxon>Metazoa</taxon>
        <taxon>Chordata</taxon>
        <taxon>Craniata</taxon>
        <taxon>Vertebrata</taxon>
        <taxon>Euteleostomi</taxon>
        <taxon>Amphibia</taxon>
        <taxon>Batrachia</taxon>
        <taxon>Anura</taxon>
        <taxon>Pipoidea</taxon>
        <taxon>Pipidae</taxon>
        <taxon>Pipinae</taxon>
        <taxon>Hymenochirus</taxon>
    </lineage>
</organism>
<dbReference type="EMBL" id="JAACNH010000002">
    <property type="protein sequence ID" value="KAG8451625.1"/>
    <property type="molecule type" value="Genomic_DNA"/>
</dbReference>
<evidence type="ECO:0000256" key="1">
    <source>
        <dbReference type="SAM" id="MobiDB-lite"/>
    </source>
</evidence>
<dbReference type="OrthoDB" id="8945510at2759"/>
<feature type="region of interest" description="Disordered" evidence="1">
    <location>
        <begin position="355"/>
        <end position="385"/>
    </location>
</feature>
<dbReference type="EMBL" id="JAACNH010000002">
    <property type="protein sequence ID" value="KAG8451624.1"/>
    <property type="molecule type" value="Genomic_DNA"/>
</dbReference>